<dbReference type="GO" id="GO:0005886">
    <property type="term" value="C:plasma membrane"/>
    <property type="evidence" value="ECO:0007669"/>
    <property type="project" value="UniProtKB-SubCell"/>
</dbReference>
<dbReference type="Proteomes" id="UP001374535">
    <property type="component" value="Chromosome 1"/>
</dbReference>
<feature type="transmembrane region" description="Helical" evidence="15">
    <location>
        <begin position="585"/>
        <end position="603"/>
    </location>
</feature>
<evidence type="ECO:0000256" key="11">
    <source>
        <dbReference type="ARBA" id="ARBA00023316"/>
    </source>
</evidence>
<feature type="transmembrane region" description="Helical" evidence="15">
    <location>
        <begin position="1442"/>
        <end position="1464"/>
    </location>
</feature>
<dbReference type="Gene3D" id="1.25.40.270">
    <property type="entry name" value="Vacuolar protein sorting-associated protein vta1"/>
    <property type="match status" value="1"/>
</dbReference>
<evidence type="ECO:0000256" key="3">
    <source>
        <dbReference type="ARBA" id="ARBA00012589"/>
    </source>
</evidence>
<evidence type="ECO:0000256" key="1">
    <source>
        <dbReference type="ARBA" id="ARBA00004651"/>
    </source>
</evidence>
<dbReference type="PANTHER" id="PTHR12741:SF106">
    <property type="entry name" value="CALLOSE SYNTHASE 5"/>
    <property type="match status" value="1"/>
</dbReference>
<keyword evidence="7 15" id="KW-0812">Transmembrane</keyword>
<keyword evidence="18" id="KW-1185">Reference proteome</keyword>
<evidence type="ECO:0000313" key="17">
    <source>
        <dbReference type="EMBL" id="WVZ25470.1"/>
    </source>
</evidence>
<feature type="transmembrane region" description="Helical" evidence="15">
    <location>
        <begin position="629"/>
        <end position="653"/>
    </location>
</feature>
<dbReference type="EMBL" id="CP144700">
    <property type="protein sequence ID" value="WVZ25470.1"/>
    <property type="molecule type" value="Genomic_DNA"/>
</dbReference>
<evidence type="ECO:0000256" key="8">
    <source>
        <dbReference type="ARBA" id="ARBA00022960"/>
    </source>
</evidence>
<feature type="non-terminal residue" evidence="17">
    <location>
        <position position="1"/>
    </location>
</feature>
<dbReference type="Pfam" id="PF25968">
    <property type="entry name" value="CALS1"/>
    <property type="match status" value="1"/>
</dbReference>
<comment type="similarity">
    <text evidence="2">Belongs to the glycosyltransferase 48 family.</text>
</comment>
<reference evidence="17 18" key="1">
    <citation type="journal article" date="2023" name="Life. Sci Alliance">
        <title>Evolutionary insights into 3D genome organization and epigenetic landscape of Vigna mungo.</title>
        <authorList>
            <person name="Junaid A."/>
            <person name="Singh B."/>
            <person name="Bhatia S."/>
        </authorList>
    </citation>
    <scope>NUCLEOTIDE SEQUENCE [LARGE SCALE GENOMIC DNA]</scope>
    <source>
        <strain evidence="17">Urdbean</strain>
    </source>
</reference>
<evidence type="ECO:0000256" key="7">
    <source>
        <dbReference type="ARBA" id="ARBA00022692"/>
    </source>
</evidence>
<keyword evidence="4" id="KW-1003">Cell membrane</keyword>
<feature type="transmembrane region" description="Helical" evidence="15">
    <location>
        <begin position="674"/>
        <end position="691"/>
    </location>
</feature>
<dbReference type="GO" id="GO:0003843">
    <property type="term" value="F:1,3-beta-D-glucan synthase activity"/>
    <property type="evidence" value="ECO:0007669"/>
    <property type="project" value="UniProtKB-EC"/>
</dbReference>
<keyword evidence="6" id="KW-0808">Transferase</keyword>
<dbReference type="InterPro" id="IPR058851">
    <property type="entry name" value="CALS1_helical"/>
</dbReference>
<gene>
    <name evidence="17" type="ORF">V8G54_004014</name>
</gene>
<keyword evidence="8" id="KW-0133">Cell shape</keyword>
<evidence type="ECO:0000256" key="13">
    <source>
        <dbReference type="ARBA" id="ARBA00047777"/>
    </source>
</evidence>
<feature type="transmembrane region" description="Helical" evidence="15">
    <location>
        <begin position="1795"/>
        <end position="1820"/>
    </location>
</feature>
<feature type="transmembrane region" description="Helical" evidence="15">
    <location>
        <begin position="1874"/>
        <end position="1895"/>
    </location>
</feature>
<feature type="transmembrane region" description="Helical" evidence="15">
    <location>
        <begin position="1616"/>
        <end position="1635"/>
    </location>
</feature>
<keyword evidence="11" id="KW-0961">Cell wall biogenesis/degradation</keyword>
<organism evidence="17 18">
    <name type="scientific">Vigna mungo</name>
    <name type="common">Black gram</name>
    <name type="synonym">Phaseolus mungo</name>
    <dbReference type="NCBI Taxonomy" id="3915"/>
    <lineage>
        <taxon>Eukaryota</taxon>
        <taxon>Viridiplantae</taxon>
        <taxon>Streptophyta</taxon>
        <taxon>Embryophyta</taxon>
        <taxon>Tracheophyta</taxon>
        <taxon>Spermatophyta</taxon>
        <taxon>Magnoliopsida</taxon>
        <taxon>eudicotyledons</taxon>
        <taxon>Gunneridae</taxon>
        <taxon>Pentapetalae</taxon>
        <taxon>rosids</taxon>
        <taxon>fabids</taxon>
        <taxon>Fabales</taxon>
        <taxon>Fabaceae</taxon>
        <taxon>Papilionoideae</taxon>
        <taxon>50 kb inversion clade</taxon>
        <taxon>NPAAA clade</taxon>
        <taxon>indigoferoid/millettioid clade</taxon>
        <taxon>Phaseoleae</taxon>
        <taxon>Vigna</taxon>
    </lineage>
</organism>
<protein>
    <recommendedName>
        <fullName evidence="12">1,3-beta-glucan synthase</fullName>
        <ecNumber evidence="3">2.4.1.34</ecNumber>
    </recommendedName>
    <alternativeName>
        <fullName evidence="12">1,3-beta-glucan synthase</fullName>
    </alternativeName>
</protein>
<dbReference type="GO" id="GO:0071555">
    <property type="term" value="P:cell wall organization"/>
    <property type="evidence" value="ECO:0007669"/>
    <property type="project" value="UniProtKB-KW"/>
</dbReference>
<dbReference type="Pfam" id="PF02364">
    <property type="entry name" value="Glucan_synthase"/>
    <property type="match status" value="2"/>
</dbReference>
<dbReference type="EC" id="2.4.1.34" evidence="3"/>
<feature type="region of interest" description="Disordered" evidence="14">
    <location>
        <begin position="1"/>
        <end position="20"/>
    </location>
</feature>
<evidence type="ECO:0000259" key="16">
    <source>
        <dbReference type="SMART" id="SM01205"/>
    </source>
</evidence>
<dbReference type="GO" id="GO:0000148">
    <property type="term" value="C:1,3-beta-D-glucan synthase complex"/>
    <property type="evidence" value="ECO:0007669"/>
    <property type="project" value="InterPro"/>
</dbReference>
<comment type="catalytic activity">
    <reaction evidence="13">
        <text>[(1-&gt;3)-beta-D-glucosyl](n) + UDP-alpha-D-glucose = [(1-&gt;3)-beta-D-glucosyl](n+1) + UDP + H(+)</text>
        <dbReference type="Rhea" id="RHEA:21476"/>
        <dbReference type="Rhea" id="RHEA-COMP:11146"/>
        <dbReference type="Rhea" id="RHEA-COMP:14303"/>
        <dbReference type="ChEBI" id="CHEBI:15378"/>
        <dbReference type="ChEBI" id="CHEBI:37671"/>
        <dbReference type="ChEBI" id="CHEBI:58223"/>
        <dbReference type="ChEBI" id="CHEBI:58885"/>
        <dbReference type="EC" id="2.4.1.34"/>
    </reaction>
</comment>
<feature type="transmembrane region" description="Helical" evidence="15">
    <location>
        <begin position="1754"/>
        <end position="1774"/>
    </location>
</feature>
<evidence type="ECO:0000256" key="10">
    <source>
        <dbReference type="ARBA" id="ARBA00023136"/>
    </source>
</evidence>
<feature type="transmembrane region" description="Helical" evidence="15">
    <location>
        <begin position="1826"/>
        <end position="1848"/>
    </location>
</feature>
<evidence type="ECO:0000256" key="2">
    <source>
        <dbReference type="ARBA" id="ARBA00009040"/>
    </source>
</evidence>
<feature type="domain" description="1,3-beta-glucan synthase component FKS1-like" evidence="16">
    <location>
        <begin position="350"/>
        <end position="467"/>
    </location>
</feature>
<keyword evidence="9 15" id="KW-1133">Transmembrane helix</keyword>
<dbReference type="Pfam" id="PF14288">
    <property type="entry name" value="FKS1_dom1"/>
    <property type="match status" value="1"/>
</dbReference>
<evidence type="ECO:0000256" key="12">
    <source>
        <dbReference type="ARBA" id="ARBA00032165"/>
    </source>
</evidence>
<keyword evidence="10 15" id="KW-0472">Membrane</keyword>
<evidence type="ECO:0000256" key="14">
    <source>
        <dbReference type="SAM" id="MobiDB-lite"/>
    </source>
</evidence>
<proteinExistence type="inferred from homology"/>
<feature type="transmembrane region" description="Helical" evidence="15">
    <location>
        <begin position="545"/>
        <end position="564"/>
    </location>
</feature>
<evidence type="ECO:0000256" key="4">
    <source>
        <dbReference type="ARBA" id="ARBA00022475"/>
    </source>
</evidence>
<dbReference type="InterPro" id="IPR023175">
    <property type="entry name" value="Vta1/CALS_N_sf"/>
</dbReference>
<dbReference type="PANTHER" id="PTHR12741">
    <property type="entry name" value="LYST-INTERACTING PROTEIN LIP5 DOPAMINE RESPONSIVE PROTEIN DRG-1"/>
    <property type="match status" value="1"/>
</dbReference>
<dbReference type="GO" id="GO:0008360">
    <property type="term" value="P:regulation of cell shape"/>
    <property type="evidence" value="ECO:0007669"/>
    <property type="project" value="UniProtKB-KW"/>
</dbReference>
<dbReference type="GO" id="GO:0006075">
    <property type="term" value="P:(1-&gt;3)-beta-D-glucan biosynthetic process"/>
    <property type="evidence" value="ECO:0007669"/>
    <property type="project" value="InterPro"/>
</dbReference>
<dbReference type="Pfam" id="PF04652">
    <property type="entry name" value="Vta1"/>
    <property type="match status" value="1"/>
</dbReference>
<comment type="subcellular location">
    <subcellularLocation>
        <location evidence="1">Cell membrane</location>
        <topology evidence="1">Multi-pass membrane protein</topology>
    </subcellularLocation>
</comment>
<evidence type="ECO:0000256" key="6">
    <source>
        <dbReference type="ARBA" id="ARBA00022679"/>
    </source>
</evidence>
<name>A0AAQ3PBJ3_VIGMU</name>
<keyword evidence="5" id="KW-0328">Glycosyltransferase</keyword>
<accession>A0AAQ3PBJ3</accession>
<evidence type="ECO:0000256" key="15">
    <source>
        <dbReference type="SAM" id="Phobius"/>
    </source>
</evidence>
<evidence type="ECO:0000313" key="18">
    <source>
        <dbReference type="Proteomes" id="UP001374535"/>
    </source>
</evidence>
<sequence length="1926" mass="222299">RRWRETMASSDHTLNRRPSRSAATTTFSSEVFDNEVVPSSLASISPILRVANEIEGERPRVAYLCRFYAFEKAHRLDQSSSGRGVRQFKTLLLQRLERDNPKSLTSRVKKTDAREIQSYYQQYYEHYVRTLDQKEQADRAQLSKAYQTAGVLFEVLCAVNKTEKVEEVAPEIIAAARDVQEKTEIYTPYNILPLDAAGASVPIMQFEEIKASVSALWNTRGLNWPNSSGLQRQKTEDLDLLDWLKAIFGFQRDNVRNQREHLVLLLANSHIRLHPKPEPFNLAFRVLYSTSGQKLYLFSFVFLLVLSNQLDDRAIDSVMKNLFKNYKMWCKFLGRKHSLRLPQGQQETQQRKLLYMGLYLLIWGEASNVRFMPECLCYIFHNMAYELHGLLAGNVSIVTGENIKPSYGSDDEAFLCKVITPLYRVIEKEAKKSRHGKAPHSAWCNYDDLNEYFWLSSDCFSLGWPMRDDGEFFKSTSDLAQGRKGAPRKFGKTVKSNFVETRSFWHVFRSFDRLWTFFILGLQVIFIIAWEGITLSNIFHKEVLYYLSSIFITASILRLLQSILDLILNFPGYHRCKFSDVLRNILKVFVTLFWVIILPLFYVNSFKGAPGGLKQLLPFFSQIKGIPPLYIMAVILYLLPNLLAAILFLFPMLRRWIENSDWRIVRFFLWWSQVHYILVVAFDLQIFIQFFCPARNNYGAIIALWAPVILIHTLVMLRSRFLSLPGAFNTCLVPSDKKQKERFSFSKKFAEISANKRSEAAKFAQIWNEIICCFREEDLISDRKGPQEMDLLLVPYSLGHCLKIIQWPPFLLTGKITVALDIATQFRGRDSDLWKRICADEYMKCSVIECYESFKHFLQDLVIGETEKRIISIIIKEVESNISKNTLLTNFRMVYLPSLVKKFVELVEFLKNGDPSQQGAVVVLLQDMLEVVTDMMVNEISELAELNQSSKDTGQQIFAGREGKPAIRFPPVVTAQWEEQIRRLYLLLTVKESAVDVPTNTEVRRRVTFFSNSLFMDMPHAPRVRKMLSFSVLTPYYSEETVYSKNDIEFENEDGVSIIYYLQKIFPDEWNNFLERLDCKKDSEIWEKDENILHLRHWASLRGQTLCRTVRGMMYYRRAIKLQAFLDMASEKEILDGYKAIDVPSAEEKASHRSLYASLEAMADMKFTYIATCQNYGNQKRSGDRRATDILNLMVNYPSLRVAYIDELEEREDGQVHKVYYSVLVKAVDNLDQEIYRIKLPGAAKLGEGKPENQNHAIIFTRGEALQTIDMNQDNYLEEALKMRNLLEEFNEDHGLRAPTILGVREHIFTGSVSSLAWFMSNQETSFVTIGQRVLARTLKVRFHYGHPDVFDRIFHFTRGGFSKASCGINLSEDIFAGFNSTLRRGNVTHHEYIQVGKGRDVGLNQISLFEAKVACGNGEQTISRDIYRLGHRFDFFRMLSFYFTTVGFYFSSMMVALTVYAFLYGKFYLSLSGLEAAIIKLARKKGDDPLKAAMASQSLVQIGILMTLPMVMEIGLERGFRTALSEIVIMHLQLAPVFFTFSLGTKMHYYGRTLLHGGAKYRATGRGFVVRHERFAENYRMYSRSHFVKGMELAILLICYRLYGKATPDSVSYGLLSLSMWFLVCSWLFSPFLFNPSGFEWQKIVEDWDDWTKWINSQGGIGVPSNKSWESWWNEEQQHLLHTGLWGKICEVILALRFFVYQYGIVYHLHVARSDKSITGVTAHTYPYYILIYVLDEEVPCSEENLFVYHPPWVYGLSWLVVVVAIIILKVAILHLKLQIVSLGRKTFSADFQLMFRLLKLFLFIGIVVILVLMFTLLSLTVGDIFVSLLAFMPTGWAFIQLVCFIYEKIGQACKTMVKAIGMWGSIKALSKGYEYVMGVIIFAPVAILAWFPFVSEFQTRLLYNQAFSRGLQIQRILAGGKKNK</sequence>
<dbReference type="SMART" id="SM01205">
    <property type="entry name" value="FKS1_dom1"/>
    <property type="match status" value="1"/>
</dbReference>
<evidence type="ECO:0000256" key="5">
    <source>
        <dbReference type="ARBA" id="ARBA00022676"/>
    </source>
</evidence>
<dbReference type="InterPro" id="IPR039431">
    <property type="entry name" value="Vta1/CALS_N"/>
</dbReference>
<feature type="transmembrane region" description="Helical" evidence="15">
    <location>
        <begin position="1524"/>
        <end position="1545"/>
    </location>
</feature>
<dbReference type="InterPro" id="IPR003440">
    <property type="entry name" value="Glyco_trans_48_dom"/>
</dbReference>
<feature type="transmembrane region" description="Helical" evidence="15">
    <location>
        <begin position="1493"/>
        <end position="1512"/>
    </location>
</feature>
<dbReference type="FunFam" id="1.25.40.270:FF:000002">
    <property type="entry name" value="callose synthase 3"/>
    <property type="match status" value="1"/>
</dbReference>
<feature type="transmembrane region" description="Helical" evidence="15">
    <location>
        <begin position="514"/>
        <end position="533"/>
    </location>
</feature>
<feature type="transmembrane region" description="Helical" evidence="15">
    <location>
        <begin position="697"/>
        <end position="717"/>
    </location>
</feature>
<dbReference type="InterPro" id="IPR026899">
    <property type="entry name" value="FKS1-like_dom1"/>
</dbReference>
<evidence type="ECO:0000256" key="9">
    <source>
        <dbReference type="ARBA" id="ARBA00022989"/>
    </source>
</evidence>